<evidence type="ECO:0000256" key="9">
    <source>
        <dbReference type="SAM" id="MobiDB-lite"/>
    </source>
</evidence>
<evidence type="ECO:0000313" key="11">
    <source>
        <dbReference type="Ensembl" id="ENSSHAP00000005749.2"/>
    </source>
</evidence>
<dbReference type="GO" id="GO:0007218">
    <property type="term" value="P:neuropeptide signaling pathway"/>
    <property type="evidence" value="ECO:0007669"/>
    <property type="project" value="UniProtKB-KW"/>
</dbReference>
<evidence type="ECO:0000256" key="7">
    <source>
        <dbReference type="ARBA" id="ARBA00023320"/>
    </source>
</evidence>
<dbReference type="Proteomes" id="UP000007648">
    <property type="component" value="Unassembled WGS sequence"/>
</dbReference>
<dbReference type="PANTHER" id="PTHR15536">
    <property type="entry name" value="TACHYKININ-3"/>
    <property type="match status" value="1"/>
</dbReference>
<evidence type="ECO:0000256" key="6">
    <source>
        <dbReference type="ARBA" id="ARBA00022815"/>
    </source>
</evidence>
<organism evidence="11 12">
    <name type="scientific">Sarcophilus harrisii</name>
    <name type="common">Tasmanian devil</name>
    <name type="synonym">Sarcophilus laniarius</name>
    <dbReference type="NCBI Taxonomy" id="9305"/>
    <lineage>
        <taxon>Eukaryota</taxon>
        <taxon>Metazoa</taxon>
        <taxon>Chordata</taxon>
        <taxon>Craniata</taxon>
        <taxon>Vertebrata</taxon>
        <taxon>Euteleostomi</taxon>
        <taxon>Mammalia</taxon>
        <taxon>Metatheria</taxon>
        <taxon>Dasyuromorphia</taxon>
        <taxon>Dasyuridae</taxon>
        <taxon>Sarcophilus</taxon>
    </lineage>
</organism>
<keyword evidence="4" id="KW-0165">Cleavage on pair of basic residues</keyword>
<dbReference type="PRINTS" id="PR01828">
    <property type="entry name" value="NEUROKININB"/>
</dbReference>
<comment type="function">
    <text evidence="8">Tachykinins are active peptides which excite neurons, evoke behavioral responses, are potent vasodilators and secretagogues, and contract (directly or indirectly) many smooth muscles. Is a critical central regulator of gonadal function.</text>
</comment>
<dbReference type="Pfam" id="PF03823">
    <property type="entry name" value="Neurokinin_B"/>
    <property type="match status" value="1"/>
</dbReference>
<dbReference type="Ensembl" id="ENSSHAT00000005803.2">
    <property type="protein sequence ID" value="ENSSHAP00000005749.2"/>
    <property type="gene ID" value="ENSSHAG00000005021.2"/>
</dbReference>
<proteinExistence type="inferred from homology"/>
<dbReference type="InterPro" id="IPR013055">
    <property type="entry name" value="Tachy_Neuro_lke_CS"/>
</dbReference>
<evidence type="ECO:0000256" key="4">
    <source>
        <dbReference type="ARBA" id="ARBA00022685"/>
    </source>
</evidence>
<evidence type="ECO:0000256" key="10">
    <source>
        <dbReference type="SAM" id="SignalP"/>
    </source>
</evidence>
<reference evidence="11 12" key="1">
    <citation type="journal article" date="2011" name="Proc. Natl. Acad. Sci. U.S.A.">
        <title>Genetic diversity and population structure of the endangered marsupial Sarcophilus harrisii (Tasmanian devil).</title>
        <authorList>
            <person name="Miller W."/>
            <person name="Hayes V.M."/>
            <person name="Ratan A."/>
            <person name="Petersen D.C."/>
            <person name="Wittekindt N.E."/>
            <person name="Miller J."/>
            <person name="Walenz B."/>
            <person name="Knight J."/>
            <person name="Qi J."/>
            <person name="Zhao F."/>
            <person name="Wang Q."/>
            <person name="Bedoya-Reina O.C."/>
            <person name="Katiyar N."/>
            <person name="Tomsho L.P."/>
            <person name="Kasson L.M."/>
            <person name="Hardie R.A."/>
            <person name="Woodbridge P."/>
            <person name="Tindall E.A."/>
            <person name="Bertelsen M.F."/>
            <person name="Dixon D."/>
            <person name="Pyecroft S."/>
            <person name="Helgen K.M."/>
            <person name="Lesk A.M."/>
            <person name="Pringle T.H."/>
            <person name="Patterson N."/>
            <person name="Zhang Y."/>
            <person name="Kreiss A."/>
            <person name="Woods G.M."/>
            <person name="Jones M.E."/>
            <person name="Schuster S.C."/>
        </authorList>
    </citation>
    <scope>NUCLEOTIDE SEQUENCE [LARGE SCALE GENOMIC DNA]</scope>
</reference>
<dbReference type="GeneTree" id="ENSGT00390000000335"/>
<dbReference type="PANTHER" id="PTHR15536:SF1">
    <property type="entry name" value="TACHYKININ-3"/>
    <property type="match status" value="1"/>
</dbReference>
<evidence type="ECO:0000256" key="1">
    <source>
        <dbReference type="ARBA" id="ARBA00004613"/>
    </source>
</evidence>
<dbReference type="AlphaFoldDB" id="G3VRE4"/>
<feature type="chain" id="PRO_5029523358" evidence="10">
    <location>
        <begin position="22"/>
        <end position="125"/>
    </location>
</feature>
<dbReference type="GO" id="GO:0045777">
    <property type="term" value="P:positive regulation of blood pressure"/>
    <property type="evidence" value="ECO:0007669"/>
    <property type="project" value="TreeGrafter"/>
</dbReference>
<evidence type="ECO:0000256" key="3">
    <source>
        <dbReference type="ARBA" id="ARBA00022525"/>
    </source>
</evidence>
<dbReference type="PROSITE" id="PS51257">
    <property type="entry name" value="PROKAR_LIPOPROTEIN"/>
    <property type="match status" value="1"/>
</dbReference>
<keyword evidence="12" id="KW-1185">Reference proteome</keyword>
<dbReference type="InterPro" id="IPR003635">
    <property type="entry name" value="Neurokinin-B/TAC3"/>
</dbReference>
<keyword evidence="3" id="KW-0964">Secreted</keyword>
<evidence type="ECO:0000256" key="2">
    <source>
        <dbReference type="ARBA" id="ARBA00007518"/>
    </source>
</evidence>
<dbReference type="GO" id="GO:0005576">
    <property type="term" value="C:extracellular region"/>
    <property type="evidence" value="ECO:0007669"/>
    <property type="project" value="UniProtKB-SubCell"/>
</dbReference>
<dbReference type="HOGENOM" id="CLU_138627_0_0_1"/>
<dbReference type="GO" id="GO:0007217">
    <property type="term" value="P:tachykinin receptor signaling pathway"/>
    <property type="evidence" value="ECO:0007669"/>
    <property type="project" value="InterPro"/>
</dbReference>
<evidence type="ECO:0000256" key="5">
    <source>
        <dbReference type="ARBA" id="ARBA00022729"/>
    </source>
</evidence>
<reference evidence="11" key="3">
    <citation type="submission" date="2025-09" db="UniProtKB">
        <authorList>
            <consortium name="Ensembl"/>
        </authorList>
    </citation>
    <scope>IDENTIFICATION</scope>
</reference>
<protein>
    <submittedName>
        <fullName evidence="11">Tachykinin 3</fullName>
    </submittedName>
</protein>
<accession>G3VRE4</accession>
<dbReference type="PROSITE" id="PS00267">
    <property type="entry name" value="TACHYKININ"/>
    <property type="match status" value="1"/>
</dbReference>
<comment type="subcellular location">
    <subcellularLocation>
        <location evidence="1">Secreted</location>
    </subcellularLocation>
</comment>
<keyword evidence="5 10" id="KW-0732">Signal</keyword>
<keyword evidence="6" id="KW-0027">Amidation</keyword>
<evidence type="ECO:0000313" key="12">
    <source>
        <dbReference type="Proteomes" id="UP000007648"/>
    </source>
</evidence>
<reference evidence="11" key="2">
    <citation type="submission" date="2025-08" db="UniProtKB">
        <authorList>
            <consortium name="Ensembl"/>
        </authorList>
    </citation>
    <scope>IDENTIFICATION</scope>
</reference>
<comment type="similarity">
    <text evidence="2">Belongs to the tachykinin family.</text>
</comment>
<feature type="region of interest" description="Disordered" evidence="9">
    <location>
        <begin position="102"/>
        <end position="125"/>
    </location>
</feature>
<gene>
    <name evidence="11" type="primary">TAC3</name>
</gene>
<keyword evidence="7" id="KW-0527">Neuropeptide</keyword>
<dbReference type="eggNOG" id="ENOG502S4B9">
    <property type="taxonomic scope" value="Eukaryota"/>
</dbReference>
<name>G3VRE4_SARHA</name>
<feature type="signal peptide" evidence="10">
    <location>
        <begin position="1"/>
        <end position="21"/>
    </location>
</feature>
<evidence type="ECO:0000256" key="8">
    <source>
        <dbReference type="ARBA" id="ARBA00045164"/>
    </source>
</evidence>
<dbReference type="STRING" id="9305.ENSSHAP00000005749"/>
<sequence>MRSALLLVAILVLSVGSSCQAVCEESQEEGAFGGSPSKVLDLYQLPPSLLRRLYNSRSLSLDGLLKLLSKTSVDSKESMDFQKRDMHDFFVGLMGKRNIQSEPSMEMKQENFPGFGYPKYSTNSE</sequence>